<reference evidence="3 5" key="2">
    <citation type="submission" date="2024-07" db="EMBL/GenBank/DDBJ databases">
        <authorList>
            <person name="Akdeniz Z."/>
        </authorList>
    </citation>
    <scope>NUCLEOTIDE SEQUENCE [LARGE SCALE GENOMIC DNA]</scope>
</reference>
<accession>A0AA86RCE5</accession>
<evidence type="ECO:0000313" key="1">
    <source>
        <dbReference type="EMBL" id="CAI9975658.1"/>
    </source>
</evidence>
<dbReference type="EMBL" id="CAXDID020000020">
    <property type="protein sequence ID" value="CAL5987004.1"/>
    <property type="molecule type" value="Genomic_DNA"/>
</dbReference>
<dbReference type="AlphaFoldDB" id="A0AA86RCE5"/>
<keyword evidence="5" id="KW-1185">Reference proteome</keyword>
<gene>
    <name evidence="1" type="ORF">HINF_LOCUS63303</name>
    <name evidence="2" type="ORF">HINF_LOCUS63304</name>
    <name evidence="3" type="ORF">HINF_LOCUS9689</name>
    <name evidence="4" type="ORF">HINF_LOCUS9690</name>
</gene>
<protein>
    <submittedName>
        <fullName evidence="3">Hypothetical_protein</fullName>
    </submittedName>
</protein>
<dbReference type="EMBL" id="CATOUU010001169">
    <property type="protein sequence ID" value="CAI9975658.1"/>
    <property type="molecule type" value="Genomic_DNA"/>
</dbReference>
<proteinExistence type="predicted"/>
<evidence type="ECO:0000313" key="2">
    <source>
        <dbReference type="EMBL" id="CAI9975659.1"/>
    </source>
</evidence>
<sequence length="155" mass="18298">MFDFCQNISYTSQKRILDARTELFEQYMLTIASLQLLLNHISRSPENVHKAWLQQKIIYFAHDFLESDVLLLCALAHIFYFHMCKNVILVHKQQLCAITSIIFNILPFKWFTNMARNNITHIRRRFRTYFKLANIACKCKQYLMADDTGLVGEVG</sequence>
<evidence type="ECO:0000313" key="3">
    <source>
        <dbReference type="EMBL" id="CAL5987002.1"/>
    </source>
</evidence>
<dbReference type="Proteomes" id="UP001642409">
    <property type="component" value="Unassembled WGS sequence"/>
</dbReference>
<name>A0AA86RCE5_9EUKA</name>
<organism evidence="2">
    <name type="scientific">Hexamita inflata</name>
    <dbReference type="NCBI Taxonomy" id="28002"/>
    <lineage>
        <taxon>Eukaryota</taxon>
        <taxon>Metamonada</taxon>
        <taxon>Diplomonadida</taxon>
        <taxon>Hexamitidae</taxon>
        <taxon>Hexamitinae</taxon>
        <taxon>Hexamita</taxon>
    </lineage>
</organism>
<comment type="caution">
    <text evidence="2">The sequence shown here is derived from an EMBL/GenBank/DDBJ whole genome shotgun (WGS) entry which is preliminary data.</text>
</comment>
<evidence type="ECO:0000313" key="5">
    <source>
        <dbReference type="Proteomes" id="UP001642409"/>
    </source>
</evidence>
<reference evidence="2" key="1">
    <citation type="submission" date="2023-06" db="EMBL/GenBank/DDBJ databases">
        <authorList>
            <person name="Kurt Z."/>
        </authorList>
    </citation>
    <scope>NUCLEOTIDE SEQUENCE</scope>
</reference>
<evidence type="ECO:0000313" key="4">
    <source>
        <dbReference type="EMBL" id="CAL5987004.1"/>
    </source>
</evidence>
<dbReference type="EMBL" id="CAXDID020000020">
    <property type="protein sequence ID" value="CAL5987002.1"/>
    <property type="molecule type" value="Genomic_DNA"/>
</dbReference>
<dbReference type="EMBL" id="CATOUU010001169">
    <property type="protein sequence ID" value="CAI9975659.1"/>
    <property type="molecule type" value="Genomic_DNA"/>
</dbReference>